<dbReference type="STRING" id="478744.SAMN05444359_11053"/>
<evidence type="ECO:0000313" key="4">
    <source>
        <dbReference type="Proteomes" id="UP000199021"/>
    </source>
</evidence>
<dbReference type="GO" id="GO:0016787">
    <property type="term" value="F:hydrolase activity"/>
    <property type="evidence" value="ECO:0007669"/>
    <property type="project" value="InterPro"/>
</dbReference>
<accession>A0A1H9G5P9</accession>
<organism evidence="3 4">
    <name type="scientific">Neolewinella agarilytica</name>
    <dbReference type="NCBI Taxonomy" id="478744"/>
    <lineage>
        <taxon>Bacteria</taxon>
        <taxon>Pseudomonadati</taxon>
        <taxon>Bacteroidota</taxon>
        <taxon>Saprospiria</taxon>
        <taxon>Saprospirales</taxon>
        <taxon>Lewinellaceae</taxon>
        <taxon>Neolewinella</taxon>
    </lineage>
</organism>
<dbReference type="Proteomes" id="UP000199021">
    <property type="component" value="Unassembled WGS sequence"/>
</dbReference>
<sequence length="390" mass="44101">MKRTIIQYLKHLGLTLLVLIPALILFGLSIGATLNYGDQDNAGNWHDDGPYVFYENDSTLTVHYVQGNRDDGFSVQQESSGAGATVPCYYPYDSSSFEVTLQTDFATPAATYNDGEPIFAISDIEGNYRAFRNFLIVHGVVDQDLNWTFGKGHLVLVGDFVDRGAYVTQLLWLMYRLDGQAKDSGGHLHFIIGNHELKNMHGDFGSAAHKYFRVASFLDRQQYELCGPNSLIGRWMQSKNAIEVINGHLFVHGGISPDLTDTDLDLETMNTVLRDNYRRAYFPKADEEDYRALLSGRWGPCWYRGYFKEDLSDEEVARGLAKFGARDVVVGHTLQSKVRTYFNGQVIAIDVKHPSDHEKRWPKGSSEALLIDGEDYFRLLEDGDRKLLKQ</sequence>
<dbReference type="RefSeq" id="WP_090168045.1">
    <property type="nucleotide sequence ID" value="NZ_FOFB01000010.1"/>
</dbReference>
<dbReference type="SUPFAM" id="SSF56300">
    <property type="entry name" value="Metallo-dependent phosphatases"/>
    <property type="match status" value="1"/>
</dbReference>
<dbReference type="InterPro" id="IPR004843">
    <property type="entry name" value="Calcineurin-like_PHP"/>
</dbReference>
<dbReference type="Gene3D" id="3.60.21.10">
    <property type="match status" value="1"/>
</dbReference>
<keyword evidence="1" id="KW-0812">Transmembrane</keyword>
<dbReference type="InParanoid" id="A0A1H9G5P9"/>
<evidence type="ECO:0000313" key="3">
    <source>
        <dbReference type="EMBL" id="SEQ45485.1"/>
    </source>
</evidence>
<feature type="transmembrane region" description="Helical" evidence="1">
    <location>
        <begin position="12"/>
        <end position="34"/>
    </location>
</feature>
<dbReference type="EMBL" id="FOFB01000010">
    <property type="protein sequence ID" value="SEQ45485.1"/>
    <property type="molecule type" value="Genomic_DNA"/>
</dbReference>
<feature type="domain" description="Calcineurin-like phosphoesterase" evidence="2">
    <location>
        <begin position="117"/>
        <end position="334"/>
    </location>
</feature>
<name>A0A1H9G5P9_9BACT</name>
<protein>
    <submittedName>
        <fullName evidence="3">Calcineurin-like phosphoesterase</fullName>
    </submittedName>
</protein>
<keyword evidence="1" id="KW-0472">Membrane</keyword>
<dbReference type="InterPro" id="IPR029052">
    <property type="entry name" value="Metallo-depent_PP-like"/>
</dbReference>
<evidence type="ECO:0000256" key="1">
    <source>
        <dbReference type="SAM" id="Phobius"/>
    </source>
</evidence>
<keyword evidence="4" id="KW-1185">Reference proteome</keyword>
<dbReference type="PANTHER" id="PTHR46546">
    <property type="entry name" value="SHEWANELLA-LIKE PROTEIN PHOSPHATASE 1"/>
    <property type="match status" value="1"/>
</dbReference>
<proteinExistence type="predicted"/>
<keyword evidence="1" id="KW-1133">Transmembrane helix</keyword>
<dbReference type="AlphaFoldDB" id="A0A1H9G5P9"/>
<evidence type="ECO:0000259" key="2">
    <source>
        <dbReference type="Pfam" id="PF00149"/>
    </source>
</evidence>
<dbReference type="PANTHER" id="PTHR46546:SF4">
    <property type="entry name" value="SHEWANELLA-LIKE PROTEIN PHOSPHATASE 1"/>
    <property type="match status" value="1"/>
</dbReference>
<gene>
    <name evidence="3" type="ORF">SAMN05444359_11053</name>
</gene>
<reference evidence="4" key="1">
    <citation type="submission" date="2016-10" db="EMBL/GenBank/DDBJ databases">
        <authorList>
            <person name="Varghese N."/>
            <person name="Submissions S."/>
        </authorList>
    </citation>
    <scope>NUCLEOTIDE SEQUENCE [LARGE SCALE GENOMIC DNA]</scope>
    <source>
        <strain evidence="4">DSM 24740</strain>
    </source>
</reference>
<dbReference type="OrthoDB" id="7550081at2"/>
<dbReference type="Pfam" id="PF00149">
    <property type="entry name" value="Metallophos"/>
    <property type="match status" value="1"/>
</dbReference>